<feature type="transmembrane region" description="Helical" evidence="1">
    <location>
        <begin position="57"/>
        <end position="76"/>
    </location>
</feature>
<evidence type="ECO:0000256" key="1">
    <source>
        <dbReference type="SAM" id="Phobius"/>
    </source>
</evidence>
<organism evidence="2 3">
    <name type="scientific">Streptomyces gilvifuscus</name>
    <dbReference type="NCBI Taxonomy" id="1550617"/>
    <lineage>
        <taxon>Bacteria</taxon>
        <taxon>Bacillati</taxon>
        <taxon>Actinomycetota</taxon>
        <taxon>Actinomycetes</taxon>
        <taxon>Kitasatosporales</taxon>
        <taxon>Streptomycetaceae</taxon>
        <taxon>Streptomyces</taxon>
    </lineage>
</organism>
<dbReference type="RefSeq" id="WP_200700556.1">
    <property type="nucleotide sequence ID" value="NZ_JAQOSK010000003.1"/>
</dbReference>
<accession>A0ABT5FRH2</accession>
<dbReference type="Pfam" id="PF19857">
    <property type="entry name" value="DUF6332"/>
    <property type="match status" value="1"/>
</dbReference>
<dbReference type="Proteomes" id="UP001221328">
    <property type="component" value="Unassembled WGS sequence"/>
</dbReference>
<keyword evidence="3" id="KW-1185">Reference proteome</keyword>
<comment type="caution">
    <text evidence="2">The sequence shown here is derived from an EMBL/GenBank/DDBJ whole genome shotgun (WGS) entry which is preliminary data.</text>
</comment>
<dbReference type="EMBL" id="JAQOSK010000003">
    <property type="protein sequence ID" value="MDC2955085.1"/>
    <property type="molecule type" value="Genomic_DNA"/>
</dbReference>
<proteinExistence type="predicted"/>
<gene>
    <name evidence="2" type="ORF">PO587_11475</name>
</gene>
<evidence type="ECO:0000313" key="2">
    <source>
        <dbReference type="EMBL" id="MDC2955085.1"/>
    </source>
</evidence>
<keyword evidence="1" id="KW-0812">Transmembrane</keyword>
<name>A0ABT5FRH2_9ACTN</name>
<keyword evidence="1" id="KW-1133">Transmembrane helix</keyword>
<reference evidence="2 3" key="1">
    <citation type="journal article" date="2015" name="Int. J. Syst. Evol. Microbiol.">
        <title>Streptomyces gilvifuscus sp. nov., an actinomycete that produces antibacterial compounds isolated from soil.</title>
        <authorList>
            <person name="Nguyen T.M."/>
            <person name="Kim J."/>
        </authorList>
    </citation>
    <scope>NUCLEOTIDE SEQUENCE [LARGE SCALE GENOMIC DNA]</scope>
    <source>
        <strain evidence="2 3">T113</strain>
    </source>
</reference>
<sequence length="94" mass="9684">MDGQGGRPHKAERDALTVEVGYALVSAAFLAGVVFAAVAGPAFLFDLPGLLSALLPKVGLALAPIVFVVRVVSVLVDFRRAAQPSQPGRTSPDS</sequence>
<keyword evidence="1" id="KW-0472">Membrane</keyword>
<feature type="transmembrane region" description="Helical" evidence="1">
    <location>
        <begin position="20"/>
        <end position="45"/>
    </location>
</feature>
<evidence type="ECO:0000313" key="3">
    <source>
        <dbReference type="Proteomes" id="UP001221328"/>
    </source>
</evidence>
<protein>
    <submittedName>
        <fullName evidence="2">DUF6332 family protein</fullName>
    </submittedName>
</protein>
<dbReference type="InterPro" id="IPR046295">
    <property type="entry name" value="DUF6332"/>
</dbReference>